<accession>A0ABT1R1W2</accession>
<dbReference type="InterPro" id="IPR003207">
    <property type="entry name" value="Ppandiol/glycerol_DeHydtase_su"/>
</dbReference>
<dbReference type="SUPFAM" id="SSF47148">
    <property type="entry name" value="Diol dehydratase, gamma subunit"/>
    <property type="match status" value="1"/>
</dbReference>
<dbReference type="EMBL" id="WHSB02000001">
    <property type="protein sequence ID" value="MCQ4629164.1"/>
    <property type="molecule type" value="Genomic_DNA"/>
</dbReference>
<dbReference type="Gene3D" id="1.10.1510.20">
    <property type="entry name" value="Propanediol/glycerol dehydratase, small subunit"/>
    <property type="match status" value="1"/>
</dbReference>
<organism evidence="1 2">
    <name type="scientific">Shinella lacus</name>
    <dbReference type="NCBI Taxonomy" id="2654216"/>
    <lineage>
        <taxon>Bacteria</taxon>
        <taxon>Pseudomonadati</taxon>
        <taxon>Pseudomonadota</taxon>
        <taxon>Alphaproteobacteria</taxon>
        <taxon>Hyphomicrobiales</taxon>
        <taxon>Rhizobiaceae</taxon>
        <taxon>Shinella</taxon>
    </lineage>
</organism>
<reference evidence="1" key="1">
    <citation type="submission" date="2021-07" db="EMBL/GenBank/DDBJ databases">
        <title>Shinella sp. nov., a novel member of the genus Shinella from water.</title>
        <authorList>
            <person name="Deng Y."/>
        </authorList>
    </citation>
    <scope>NUCLEOTIDE SEQUENCE</scope>
    <source>
        <strain evidence="1">CPCC 100929</strain>
    </source>
</reference>
<keyword evidence="2" id="KW-1185">Reference proteome</keyword>
<proteinExistence type="predicted"/>
<protein>
    <submittedName>
        <fullName evidence="1">Diol dehydratase small subunit</fullName>
    </submittedName>
</protein>
<dbReference type="InterPro" id="IPR036091">
    <property type="entry name" value="Prodiol/glycerol_DeHase__sf_su"/>
</dbReference>
<sequence length="142" mass="15686">MNQPQNHADIYPLSEKAPELVRTTTGLPLKDFTLEAVLEGKVGAADLAITPEILRLQAGIARASGRDKLAENFERAAELVAVPQDLLLSTYELLRPGRASSPTVLRERAQALRKEFGAERIATLIEEAADVYDRRGLFSKRF</sequence>
<comment type="caution">
    <text evidence="1">The sequence shown here is derived from an EMBL/GenBank/DDBJ whole genome shotgun (WGS) entry which is preliminary data.</text>
</comment>
<evidence type="ECO:0000313" key="1">
    <source>
        <dbReference type="EMBL" id="MCQ4629164.1"/>
    </source>
</evidence>
<dbReference type="RefSeq" id="WP_256115268.1">
    <property type="nucleotide sequence ID" value="NZ_WHSB02000001.1"/>
</dbReference>
<evidence type="ECO:0000313" key="2">
    <source>
        <dbReference type="Proteomes" id="UP000996601"/>
    </source>
</evidence>
<dbReference type="Pfam" id="PF02287">
    <property type="entry name" value="Dehydratase_SU"/>
    <property type="match status" value="1"/>
</dbReference>
<name>A0ABT1R1W2_9HYPH</name>
<gene>
    <name evidence="1" type="ORF">GB927_003890</name>
</gene>
<dbReference type="Proteomes" id="UP000996601">
    <property type="component" value="Unassembled WGS sequence"/>
</dbReference>